<dbReference type="KEGG" id="pvo:PVOR_16164"/>
<organism evidence="1 2">
    <name type="scientific">Paenibacillus vortex V453</name>
    <dbReference type="NCBI Taxonomy" id="715225"/>
    <lineage>
        <taxon>Bacteria</taxon>
        <taxon>Bacillati</taxon>
        <taxon>Bacillota</taxon>
        <taxon>Bacilli</taxon>
        <taxon>Bacillales</taxon>
        <taxon>Paenibacillaceae</taxon>
        <taxon>Paenibacillus</taxon>
    </lineage>
</organism>
<proteinExistence type="predicted"/>
<gene>
    <name evidence="1" type="ORF">PVOR_16164</name>
</gene>
<sequence>MNHCRDNEPTAEELMELHVEAMFTHDPNGRIRAIHEPWPGEDPAPRFFLGRTIDGTALCRFRHDVPDSLALLLKELVEDEPIMRDFQAKPKHFGSYMKLLQSGHHATGPCYCIPVQTTSTIQVVRITREHMSDHSLAGFECLASEIEYVQPCVALVHDRRIVSVCRSVRVTAKAYEAGLETLGEFRGRGYAAAVVAGWAMAVREMGALPLYSTPWENLSSQRVAGKLGLSLYGVNFTIK</sequence>
<dbReference type="RefSeq" id="WP_006210039.1">
    <property type="nucleotide sequence ID" value="NZ_ADHJ01000023.1"/>
</dbReference>
<dbReference type="Gene3D" id="3.40.630.30">
    <property type="match status" value="1"/>
</dbReference>
<reference evidence="1 2" key="1">
    <citation type="journal article" date="2010" name="BMC Genomics">
        <title>Genome sequence of the pattern forming Paenibacillus vortex bacterium reveals potential for thriving in complex environments.</title>
        <authorList>
            <person name="Sirota-Madi A."/>
            <person name="Olender T."/>
            <person name="Helman Y."/>
            <person name="Ingham C."/>
            <person name="Brainis I."/>
            <person name="Roth D."/>
            <person name="Hagi E."/>
            <person name="Brodsky L."/>
            <person name="Leshkowitz D."/>
            <person name="Galatenko V."/>
            <person name="Nikolaev V."/>
            <person name="Mugasimangalam R.C."/>
            <person name="Bransburg-Zabary S."/>
            <person name="Gutnick D.L."/>
            <person name="Lancet D."/>
            <person name="Ben-Jacob E."/>
        </authorList>
    </citation>
    <scope>NUCLEOTIDE SEQUENCE [LARGE SCALE GENOMIC DNA]</scope>
    <source>
        <strain evidence="1 2">V453</strain>
    </source>
</reference>
<evidence type="ECO:0000313" key="1">
    <source>
        <dbReference type="EMBL" id="EFU41168.1"/>
    </source>
</evidence>
<dbReference type="Pfam" id="PF12746">
    <property type="entry name" value="GNAT_acetyltran"/>
    <property type="match status" value="1"/>
</dbReference>
<dbReference type="EMBL" id="ADHJ01000023">
    <property type="protein sequence ID" value="EFU41168.1"/>
    <property type="molecule type" value="Genomic_DNA"/>
</dbReference>
<dbReference type="NCBIfam" id="NF033472">
    <property type="entry name" value="AAC_2p_IIb"/>
    <property type="match status" value="1"/>
</dbReference>
<dbReference type="SUPFAM" id="SSF55729">
    <property type="entry name" value="Acyl-CoA N-acyltransferases (Nat)"/>
    <property type="match status" value="1"/>
</dbReference>
<dbReference type="Proteomes" id="UP000003094">
    <property type="component" value="Unassembled WGS sequence"/>
</dbReference>
<dbReference type="AlphaFoldDB" id="A0A2R9SUW8"/>
<comment type="caution">
    <text evidence="1">The sequence shown here is derived from an EMBL/GenBank/DDBJ whole genome shotgun (WGS) entry which is preliminary data.</text>
</comment>
<dbReference type="InterPro" id="IPR027365">
    <property type="entry name" value="GNAT_acetyltra_YdfB-like"/>
</dbReference>
<accession>A0A2R9SUW8</accession>
<name>A0A2R9SUW8_9BACL</name>
<evidence type="ECO:0000313" key="2">
    <source>
        <dbReference type="Proteomes" id="UP000003094"/>
    </source>
</evidence>
<keyword evidence="2" id="KW-1185">Reference proteome</keyword>
<evidence type="ECO:0008006" key="3">
    <source>
        <dbReference type="Google" id="ProtNLM"/>
    </source>
</evidence>
<dbReference type="InterPro" id="IPR016181">
    <property type="entry name" value="Acyl_CoA_acyltransferase"/>
</dbReference>
<protein>
    <recommendedName>
        <fullName evidence="3">GCN5-related N-acetyltransferase</fullName>
    </recommendedName>
</protein>